<dbReference type="EMBL" id="CP109495">
    <property type="protein sequence ID" value="WUX51403.1"/>
    <property type="molecule type" value="Genomic_DNA"/>
</dbReference>
<evidence type="ECO:0000256" key="4">
    <source>
        <dbReference type="SAM" id="MobiDB-lite"/>
    </source>
</evidence>
<evidence type="ECO:0000256" key="1">
    <source>
        <dbReference type="ARBA" id="ARBA00001946"/>
    </source>
</evidence>
<feature type="region of interest" description="Disordered" evidence="4">
    <location>
        <begin position="153"/>
        <end position="183"/>
    </location>
</feature>
<name>A0ABZ1ZY53_STRNV</name>
<accession>A0ABZ1ZY53</accession>
<keyword evidence="6" id="KW-0456">Lyase</keyword>
<proteinExistence type="predicted"/>
<keyword evidence="2" id="KW-0479">Metal-binding</keyword>
<dbReference type="SUPFAM" id="SSF51621">
    <property type="entry name" value="Phosphoenolpyruvate/pyruvate domain"/>
    <property type="match status" value="1"/>
</dbReference>
<feature type="compositionally biased region" description="Polar residues" evidence="4">
    <location>
        <begin position="162"/>
        <end position="177"/>
    </location>
</feature>
<dbReference type="GeneID" id="91345835"/>
<dbReference type="PANTHER" id="PTHR32308">
    <property type="entry name" value="LYASE BETA SUBUNIT, PUTATIVE (AFU_ORTHOLOGUE AFUA_4G13030)-RELATED"/>
    <property type="match status" value="1"/>
</dbReference>
<gene>
    <name evidence="6" type="ORF">OG442_07585</name>
</gene>
<dbReference type="GO" id="GO:0016829">
    <property type="term" value="F:lyase activity"/>
    <property type="evidence" value="ECO:0007669"/>
    <property type="project" value="UniProtKB-KW"/>
</dbReference>
<evidence type="ECO:0000313" key="6">
    <source>
        <dbReference type="EMBL" id="WUX51403.1"/>
    </source>
</evidence>
<dbReference type="RefSeq" id="WP_329075061.1">
    <property type="nucleotide sequence ID" value="NZ_CP109483.1"/>
</dbReference>
<dbReference type="InterPro" id="IPR040442">
    <property type="entry name" value="Pyrv_kinase-like_dom_sf"/>
</dbReference>
<dbReference type="Pfam" id="PF03328">
    <property type="entry name" value="HpcH_HpaI"/>
    <property type="match status" value="1"/>
</dbReference>
<keyword evidence="7" id="KW-1185">Reference proteome</keyword>
<evidence type="ECO:0000313" key="7">
    <source>
        <dbReference type="Proteomes" id="UP001432209"/>
    </source>
</evidence>
<organism evidence="6 7">
    <name type="scientific">Streptomyces niveus</name>
    <name type="common">Streptomyces spheroides</name>
    <dbReference type="NCBI Taxonomy" id="193462"/>
    <lineage>
        <taxon>Bacteria</taxon>
        <taxon>Bacillati</taxon>
        <taxon>Actinomycetota</taxon>
        <taxon>Actinomycetes</taxon>
        <taxon>Kitasatosporales</taxon>
        <taxon>Streptomycetaceae</taxon>
        <taxon>Streptomyces</taxon>
    </lineage>
</organism>
<dbReference type="Gene3D" id="3.20.20.60">
    <property type="entry name" value="Phosphoenolpyruvate-binding domains"/>
    <property type="match status" value="1"/>
</dbReference>
<reference evidence="6" key="1">
    <citation type="submission" date="2022-10" db="EMBL/GenBank/DDBJ databases">
        <title>The complete genomes of actinobacterial strains from the NBC collection.</title>
        <authorList>
            <person name="Joergensen T.S."/>
            <person name="Alvarez Arevalo M."/>
            <person name="Sterndorff E.B."/>
            <person name="Faurdal D."/>
            <person name="Vuksanovic O."/>
            <person name="Mourched A.-S."/>
            <person name="Charusanti P."/>
            <person name="Shaw S."/>
            <person name="Blin K."/>
            <person name="Weber T."/>
        </authorList>
    </citation>
    <scope>NUCLEOTIDE SEQUENCE</scope>
    <source>
        <strain evidence="6">NBC_01432</strain>
    </source>
</reference>
<evidence type="ECO:0000259" key="5">
    <source>
        <dbReference type="Pfam" id="PF03328"/>
    </source>
</evidence>
<sequence>MPGTRTDWLPKARAAGADAVILDLEDAVPEDGKASAREQVAHVIERIGPETADRTAGHPAILVRINPLDGWTAAEELRAIVGPGLAGIVLPKVDGAHDVRHADRLDASRTWARSPAPAATSNGPSATAGAREVRRHTLCAPAYCWTYVPPEHPTPSPDSGHASVTSTVCASSPSRTVPSAIRG</sequence>
<comment type="cofactor">
    <cofactor evidence="1">
        <name>Mg(2+)</name>
        <dbReference type="ChEBI" id="CHEBI:18420"/>
    </cofactor>
</comment>
<dbReference type="PANTHER" id="PTHR32308:SF0">
    <property type="entry name" value="HPCH_HPAI ALDOLASE_CITRATE LYASE DOMAIN-CONTAINING PROTEIN"/>
    <property type="match status" value="1"/>
</dbReference>
<dbReference type="InterPro" id="IPR015813">
    <property type="entry name" value="Pyrv/PenolPyrv_kinase-like_dom"/>
</dbReference>
<dbReference type="InterPro" id="IPR005000">
    <property type="entry name" value="Aldolase/citrate-lyase_domain"/>
</dbReference>
<feature type="region of interest" description="Disordered" evidence="4">
    <location>
        <begin position="108"/>
        <end position="130"/>
    </location>
</feature>
<feature type="domain" description="HpcH/HpaI aldolase/citrate lyase" evidence="5">
    <location>
        <begin position="2"/>
        <end position="104"/>
    </location>
</feature>
<evidence type="ECO:0000256" key="3">
    <source>
        <dbReference type="ARBA" id="ARBA00022842"/>
    </source>
</evidence>
<dbReference type="Proteomes" id="UP001432209">
    <property type="component" value="Chromosome"/>
</dbReference>
<evidence type="ECO:0000256" key="2">
    <source>
        <dbReference type="ARBA" id="ARBA00022723"/>
    </source>
</evidence>
<protein>
    <submittedName>
        <fullName evidence="6">Aldolase/citrate lyase family protein</fullName>
    </submittedName>
</protein>
<keyword evidence="3" id="KW-0460">Magnesium</keyword>